<accession>A0ABW9VEB2</accession>
<sequence length="221" mass="24527">MKSTVSVQVDADVMLRLISHLKVRGGAQDVCEAVSGAVGLWLREQSQLPFGCDPASVRGYQWKSLFLPEGTEIRSWSYGEHNYARVVGDDLIHKGKSVTPNAFAQSCARSMRNAWKDLSVRRPQDKQFKMAHRLRLRLELAEQARQPQTIPAAKAGPADPTMALLLAALQAQLQSAPLPTPVAPPERSAQPGPPRPLTPGEGWNLPERRKFRFRLEDVAFD</sequence>
<gene>
    <name evidence="2" type="ORF">GTP38_21895</name>
</gene>
<evidence type="ECO:0000313" key="3">
    <source>
        <dbReference type="Proteomes" id="UP000449678"/>
    </source>
</evidence>
<dbReference type="EMBL" id="WWCO01000021">
    <property type="protein sequence ID" value="MYM36984.1"/>
    <property type="molecule type" value="Genomic_DNA"/>
</dbReference>
<keyword evidence="3" id="KW-1185">Reference proteome</keyword>
<dbReference type="Proteomes" id="UP000449678">
    <property type="component" value="Unassembled WGS sequence"/>
</dbReference>
<evidence type="ECO:0000256" key="1">
    <source>
        <dbReference type="SAM" id="MobiDB-lite"/>
    </source>
</evidence>
<organism evidence="2 3">
    <name type="scientific">Duganella lactea</name>
    <dbReference type="NCBI Taxonomy" id="2692173"/>
    <lineage>
        <taxon>Bacteria</taxon>
        <taxon>Pseudomonadati</taxon>
        <taxon>Pseudomonadota</taxon>
        <taxon>Betaproteobacteria</taxon>
        <taxon>Burkholderiales</taxon>
        <taxon>Oxalobacteraceae</taxon>
        <taxon>Telluria group</taxon>
        <taxon>Duganella</taxon>
    </lineage>
</organism>
<evidence type="ECO:0000313" key="2">
    <source>
        <dbReference type="EMBL" id="MYM36984.1"/>
    </source>
</evidence>
<name>A0ABW9VEB2_9BURK</name>
<comment type="caution">
    <text evidence="2">The sequence shown here is derived from an EMBL/GenBank/DDBJ whole genome shotgun (WGS) entry which is preliminary data.</text>
</comment>
<dbReference type="RefSeq" id="WP_160992334.1">
    <property type="nucleotide sequence ID" value="NZ_WWCO01000021.1"/>
</dbReference>
<protein>
    <submittedName>
        <fullName evidence="2">Uncharacterized protein</fullName>
    </submittedName>
</protein>
<proteinExistence type="predicted"/>
<reference evidence="2 3" key="1">
    <citation type="submission" date="2019-12" db="EMBL/GenBank/DDBJ databases">
        <title>Novel species isolated from a subtropical stream in China.</title>
        <authorList>
            <person name="Lu H."/>
        </authorList>
    </citation>
    <scope>NUCLEOTIDE SEQUENCE [LARGE SCALE GENOMIC DNA]</scope>
    <source>
        <strain evidence="2 3">FT94W</strain>
    </source>
</reference>
<feature type="region of interest" description="Disordered" evidence="1">
    <location>
        <begin position="177"/>
        <end position="206"/>
    </location>
</feature>